<organism evidence="2">
    <name type="scientific">Sesamum latifolium</name>
    <dbReference type="NCBI Taxonomy" id="2727402"/>
    <lineage>
        <taxon>Eukaryota</taxon>
        <taxon>Viridiplantae</taxon>
        <taxon>Streptophyta</taxon>
        <taxon>Embryophyta</taxon>
        <taxon>Tracheophyta</taxon>
        <taxon>Spermatophyta</taxon>
        <taxon>Magnoliopsida</taxon>
        <taxon>eudicotyledons</taxon>
        <taxon>Gunneridae</taxon>
        <taxon>Pentapetalae</taxon>
        <taxon>asterids</taxon>
        <taxon>lamiids</taxon>
        <taxon>Lamiales</taxon>
        <taxon>Pedaliaceae</taxon>
        <taxon>Sesamum</taxon>
    </lineage>
</organism>
<reference evidence="2" key="2">
    <citation type="journal article" date="2024" name="Plant">
        <title>Genomic evolution and insights into agronomic trait innovations of Sesamum species.</title>
        <authorList>
            <person name="Miao H."/>
            <person name="Wang L."/>
            <person name="Qu L."/>
            <person name="Liu H."/>
            <person name="Sun Y."/>
            <person name="Le M."/>
            <person name="Wang Q."/>
            <person name="Wei S."/>
            <person name="Zheng Y."/>
            <person name="Lin W."/>
            <person name="Duan Y."/>
            <person name="Cao H."/>
            <person name="Xiong S."/>
            <person name="Wang X."/>
            <person name="Wei L."/>
            <person name="Li C."/>
            <person name="Ma Q."/>
            <person name="Ju M."/>
            <person name="Zhao R."/>
            <person name="Li G."/>
            <person name="Mu C."/>
            <person name="Tian Q."/>
            <person name="Mei H."/>
            <person name="Zhang T."/>
            <person name="Gao T."/>
            <person name="Zhang H."/>
        </authorList>
    </citation>
    <scope>NUCLEOTIDE SEQUENCE</scope>
    <source>
        <strain evidence="2">KEN1</strain>
    </source>
</reference>
<accession>A0AAW2U3Q8</accession>
<feature type="domain" description="DUF4283" evidence="1">
    <location>
        <begin position="145"/>
        <end position="187"/>
    </location>
</feature>
<name>A0AAW2U3Q8_9LAMI</name>
<protein>
    <recommendedName>
        <fullName evidence="1">DUF4283 domain-containing protein</fullName>
    </recommendedName>
</protein>
<dbReference type="InterPro" id="IPR025558">
    <property type="entry name" value="DUF4283"/>
</dbReference>
<proteinExistence type="predicted"/>
<comment type="caution">
    <text evidence="2">The sequence shown here is derived from an EMBL/GenBank/DDBJ whole genome shotgun (WGS) entry which is preliminary data.</text>
</comment>
<dbReference type="EMBL" id="JACGWN010000013">
    <property type="protein sequence ID" value="KAL0411317.1"/>
    <property type="molecule type" value="Genomic_DNA"/>
</dbReference>
<sequence>MGFVTGSKEVQVVLTPSKAGLSLAQLNHVDSVQQSVSIGTSRRAPNAENPSSDAAFAGSLEDIIAGAKSNTVPAAAATPHVELSTGIFIGKVPLREHAPPLQLETRFADAFNNSSRKTLRFVPPDNQKGEVSTYVRSVWPCVKDVIATSNGFFFIQFNTCAVIEEVIEGGPWLFQGRPIVLQKWELGLALRKHAHTQVPICIKLRHLLVELWTTDGLSTIASGVGKPLYPDAITKAGTRLDFARVCVMVNFTSALPKHLVVILPTEDGGEHPCRVDVEYERVPSTCLTCRALGHSTAGCPSMNKPTKPPVAVYVQKPQFTPTVEPLPTVMDDERVESELIREE</sequence>
<reference evidence="2" key="1">
    <citation type="submission" date="2020-06" db="EMBL/GenBank/DDBJ databases">
        <authorList>
            <person name="Li T."/>
            <person name="Hu X."/>
            <person name="Zhang T."/>
            <person name="Song X."/>
            <person name="Zhang H."/>
            <person name="Dai N."/>
            <person name="Sheng W."/>
            <person name="Hou X."/>
            <person name="Wei L."/>
        </authorList>
    </citation>
    <scope>NUCLEOTIDE SEQUENCE</scope>
    <source>
        <strain evidence="2">KEN1</strain>
        <tissue evidence="2">Leaf</tissue>
    </source>
</reference>
<dbReference type="InterPro" id="IPR040256">
    <property type="entry name" value="At4g02000-like"/>
</dbReference>
<dbReference type="AlphaFoldDB" id="A0AAW2U3Q8"/>
<evidence type="ECO:0000313" key="2">
    <source>
        <dbReference type="EMBL" id="KAL0411317.1"/>
    </source>
</evidence>
<dbReference type="PANTHER" id="PTHR31286:SF180">
    <property type="entry name" value="OS10G0362600 PROTEIN"/>
    <property type="match status" value="1"/>
</dbReference>
<evidence type="ECO:0000259" key="1">
    <source>
        <dbReference type="Pfam" id="PF14111"/>
    </source>
</evidence>
<dbReference type="PANTHER" id="PTHR31286">
    <property type="entry name" value="GLYCINE-RICH CELL WALL STRUCTURAL PROTEIN 1.8-LIKE"/>
    <property type="match status" value="1"/>
</dbReference>
<dbReference type="Pfam" id="PF14111">
    <property type="entry name" value="DUF4283"/>
    <property type="match status" value="1"/>
</dbReference>
<gene>
    <name evidence="2" type="ORF">Slati_3721400</name>
</gene>